<evidence type="ECO:0000313" key="2">
    <source>
        <dbReference type="EMBL" id="CAA9483227.1"/>
    </source>
</evidence>
<protein>
    <submittedName>
        <fullName evidence="2">Uncharacterized protein</fullName>
    </submittedName>
</protein>
<evidence type="ECO:0000256" key="1">
    <source>
        <dbReference type="SAM" id="MobiDB-lite"/>
    </source>
</evidence>
<feature type="region of interest" description="Disordered" evidence="1">
    <location>
        <begin position="499"/>
        <end position="523"/>
    </location>
</feature>
<accession>A0A6J4RVQ8</accession>
<proteinExistence type="predicted"/>
<feature type="compositionally biased region" description="Low complexity" evidence="1">
    <location>
        <begin position="132"/>
        <end position="143"/>
    </location>
</feature>
<feature type="compositionally biased region" description="Basic residues" evidence="1">
    <location>
        <begin position="121"/>
        <end position="131"/>
    </location>
</feature>
<reference evidence="2" key="1">
    <citation type="submission" date="2020-02" db="EMBL/GenBank/DDBJ databases">
        <authorList>
            <person name="Meier V. D."/>
        </authorList>
    </citation>
    <scope>NUCLEOTIDE SEQUENCE</scope>
    <source>
        <strain evidence="2">AVDCRST_MAG67</strain>
    </source>
</reference>
<sequence length="559" mass="62693">ARDRPVRRGIGQGVRRHVRRDPGVRRRVREAPWSARLRDRAQRRKPAAQMARRRAELPGDRARRRRLPDKPGRADPEVPLVGLHRLRGHDLHLHGAPRLRQARQAAPRPGAGGDGHDVERHARRPPRRLQPRRGGQPGVRAPVSRGRGRAEPRAQGASAAQAAARQGARVAEPRRARADHELLLARPGPDVGTGHHDLRVRAAGDPRRDRRRAPSRCRGADRLPRGARRRADADQRGACRRVARDTPPGTRHEQHLPRQVHGLEPHRQRAAHARGGALRLDELHAQRRLPAGKRRAHRQPAGAGPEVPGAVRDPVQRQDGGRDTQVDQRQQPAVLRCADRRRLLAAQRGGRPRPVRGGDPRRRARRPVLHGLQAQRPHPRRAQGQAQRRDPALRAAEHRRRADHRHPPRPHRRLRRDGVAVGGPGGLSQGDQGGPGGQHPDPYEARRDRFHLRRADGHQRIAQPVGRGVEVQRRELPHHPRRDRRRRLLRRGAHAALRPLPLPLAPEPALEGSRRAGRGGGSDVAAWHVGARRPLDEALLRGRNARGGRPRAVRRGRRI</sequence>
<feature type="compositionally biased region" description="Basic and acidic residues" evidence="1">
    <location>
        <begin position="193"/>
        <end position="208"/>
    </location>
</feature>
<feature type="compositionally biased region" description="Gly residues" evidence="1">
    <location>
        <begin position="420"/>
        <end position="437"/>
    </location>
</feature>
<feature type="compositionally biased region" description="Basic and acidic residues" evidence="1">
    <location>
        <begin position="218"/>
        <end position="237"/>
    </location>
</feature>
<dbReference type="AlphaFoldDB" id="A0A6J4RVQ8"/>
<dbReference type="EMBL" id="CADCVQ010000050">
    <property type="protein sequence ID" value="CAA9483227.1"/>
    <property type="molecule type" value="Genomic_DNA"/>
</dbReference>
<feature type="compositionally biased region" description="Basic and acidic residues" evidence="1">
    <location>
        <begin position="441"/>
        <end position="459"/>
    </location>
</feature>
<feature type="non-terminal residue" evidence="2">
    <location>
        <position position="1"/>
    </location>
</feature>
<name>A0A6J4RVQ8_9ACTN</name>
<feature type="compositionally biased region" description="Basic residues" evidence="1">
    <location>
        <begin position="286"/>
        <end position="298"/>
    </location>
</feature>
<feature type="region of interest" description="Disordered" evidence="1">
    <location>
        <begin position="100"/>
        <end position="485"/>
    </location>
</feature>
<feature type="compositionally biased region" description="Low complexity" evidence="1">
    <location>
        <begin position="153"/>
        <end position="170"/>
    </location>
</feature>
<feature type="non-terminal residue" evidence="2">
    <location>
        <position position="559"/>
    </location>
</feature>
<feature type="compositionally biased region" description="Basic and acidic residues" evidence="1">
    <location>
        <begin position="171"/>
        <end position="183"/>
    </location>
</feature>
<feature type="compositionally biased region" description="Basic and acidic residues" evidence="1">
    <location>
        <begin position="387"/>
        <end position="396"/>
    </location>
</feature>
<organism evidence="2">
    <name type="scientific">uncultured Solirubrobacteraceae bacterium</name>
    <dbReference type="NCBI Taxonomy" id="1162706"/>
    <lineage>
        <taxon>Bacteria</taxon>
        <taxon>Bacillati</taxon>
        <taxon>Actinomycetota</taxon>
        <taxon>Thermoleophilia</taxon>
        <taxon>Solirubrobacterales</taxon>
        <taxon>Solirubrobacteraceae</taxon>
        <taxon>environmental samples</taxon>
    </lineage>
</organism>
<feature type="region of interest" description="Disordered" evidence="1">
    <location>
        <begin position="32"/>
        <end position="81"/>
    </location>
</feature>
<feature type="compositionally biased region" description="Basic and acidic residues" evidence="1">
    <location>
        <begin position="314"/>
        <end position="326"/>
    </location>
</feature>
<feature type="compositionally biased region" description="Basic residues" evidence="1">
    <location>
        <begin position="397"/>
        <end position="415"/>
    </location>
</feature>
<feature type="compositionally biased region" description="Basic and acidic residues" evidence="1">
    <location>
        <begin position="250"/>
        <end position="267"/>
    </location>
</feature>
<gene>
    <name evidence="2" type="ORF">AVDCRST_MAG67-1086</name>
</gene>